<feature type="transmembrane region" description="Helical" evidence="6">
    <location>
        <begin position="65"/>
        <end position="87"/>
    </location>
</feature>
<dbReference type="PROSITE" id="PS51012">
    <property type="entry name" value="ABC_TM2"/>
    <property type="match status" value="1"/>
</dbReference>
<dbReference type="Proteomes" id="UP000548476">
    <property type="component" value="Unassembled WGS sequence"/>
</dbReference>
<keyword evidence="4 6" id="KW-0472">Membrane</keyword>
<dbReference type="GO" id="GO:0140359">
    <property type="term" value="F:ABC-type transporter activity"/>
    <property type="evidence" value="ECO:0007669"/>
    <property type="project" value="InterPro"/>
</dbReference>
<dbReference type="GO" id="GO:0046677">
    <property type="term" value="P:response to antibiotic"/>
    <property type="evidence" value="ECO:0007669"/>
    <property type="project" value="UniProtKB-KW"/>
</dbReference>
<keyword evidence="5" id="KW-0046">Antibiotic resistance</keyword>
<accession>A0A841FMH8</accession>
<dbReference type="Pfam" id="PF01061">
    <property type="entry name" value="ABC2_membrane"/>
    <property type="match status" value="1"/>
</dbReference>
<feature type="domain" description="ABC transmembrane type-2" evidence="7">
    <location>
        <begin position="24"/>
        <end position="253"/>
    </location>
</feature>
<keyword evidence="6" id="KW-1003">Cell membrane</keyword>
<evidence type="ECO:0000256" key="4">
    <source>
        <dbReference type="ARBA" id="ARBA00023136"/>
    </source>
</evidence>
<sequence>MSHAITDSATMLRRNLRRALRYPGLTVSMLAMPVLLMLLFVYVLGGALGGGIGGDIRYVDYLTPGIALMTITTSTMTAAIGVCSDLTEGIIARFRTMPISPNAVLTGRVVDSMIQTLLSVALVIAAATLMGFRPTATFPEWLAATGLVVLLTFGVTWLAIAMGLLSKNPEGASNIVMPLAYLPFLGSAFVPPDSMSGGLRWFAEHQPFTPIIETLRGLLLGTGIGTSGYWAVGWCLAMTVGGYLWARSTFRKRALEA</sequence>
<evidence type="ECO:0000313" key="8">
    <source>
        <dbReference type="EMBL" id="MBB6034752.1"/>
    </source>
</evidence>
<dbReference type="AlphaFoldDB" id="A0A841FMH8"/>
<gene>
    <name evidence="8" type="ORF">HNR73_002606</name>
</gene>
<feature type="transmembrane region" description="Helical" evidence="6">
    <location>
        <begin position="20"/>
        <end position="45"/>
    </location>
</feature>
<feature type="transmembrane region" description="Helical" evidence="6">
    <location>
        <begin position="228"/>
        <end position="246"/>
    </location>
</feature>
<name>A0A841FMH8_9ACTN</name>
<dbReference type="InterPro" id="IPR047817">
    <property type="entry name" value="ABC2_TM_bact-type"/>
</dbReference>
<dbReference type="InterPro" id="IPR051784">
    <property type="entry name" value="Nod_factor_ABC_transporter"/>
</dbReference>
<evidence type="ECO:0000256" key="3">
    <source>
        <dbReference type="ARBA" id="ARBA00022989"/>
    </source>
</evidence>
<dbReference type="RefSeq" id="WP_184787620.1">
    <property type="nucleotide sequence ID" value="NZ_BONT01000067.1"/>
</dbReference>
<comment type="similarity">
    <text evidence="6">Belongs to the ABC-2 integral membrane protein family.</text>
</comment>
<evidence type="ECO:0000313" key="9">
    <source>
        <dbReference type="Proteomes" id="UP000548476"/>
    </source>
</evidence>
<keyword evidence="6" id="KW-0813">Transport</keyword>
<dbReference type="InterPro" id="IPR013525">
    <property type="entry name" value="ABC2_TM"/>
</dbReference>
<organism evidence="8 9">
    <name type="scientific">Phytomonospora endophytica</name>
    <dbReference type="NCBI Taxonomy" id="714109"/>
    <lineage>
        <taxon>Bacteria</taxon>
        <taxon>Bacillati</taxon>
        <taxon>Actinomycetota</taxon>
        <taxon>Actinomycetes</taxon>
        <taxon>Micromonosporales</taxon>
        <taxon>Micromonosporaceae</taxon>
        <taxon>Phytomonospora</taxon>
    </lineage>
</organism>
<reference evidence="8 9" key="1">
    <citation type="submission" date="2020-08" db="EMBL/GenBank/DDBJ databases">
        <title>Genomic Encyclopedia of Type Strains, Phase IV (KMG-IV): sequencing the most valuable type-strain genomes for metagenomic binning, comparative biology and taxonomic classification.</title>
        <authorList>
            <person name="Goeker M."/>
        </authorList>
    </citation>
    <scope>NUCLEOTIDE SEQUENCE [LARGE SCALE GENOMIC DNA]</scope>
    <source>
        <strain evidence="8 9">YIM 65646</strain>
    </source>
</reference>
<evidence type="ECO:0000256" key="2">
    <source>
        <dbReference type="ARBA" id="ARBA00022692"/>
    </source>
</evidence>
<feature type="transmembrane region" description="Helical" evidence="6">
    <location>
        <begin position="108"/>
        <end position="129"/>
    </location>
</feature>
<feature type="transmembrane region" description="Helical" evidence="6">
    <location>
        <begin position="141"/>
        <end position="165"/>
    </location>
</feature>
<evidence type="ECO:0000256" key="6">
    <source>
        <dbReference type="RuleBase" id="RU361157"/>
    </source>
</evidence>
<keyword evidence="3 6" id="KW-1133">Transmembrane helix</keyword>
<dbReference type="PIRSF" id="PIRSF006648">
    <property type="entry name" value="DrrB"/>
    <property type="match status" value="1"/>
</dbReference>
<dbReference type="EMBL" id="JACHGT010000005">
    <property type="protein sequence ID" value="MBB6034752.1"/>
    <property type="molecule type" value="Genomic_DNA"/>
</dbReference>
<dbReference type="InterPro" id="IPR000412">
    <property type="entry name" value="ABC_2_transport"/>
</dbReference>
<comment type="caution">
    <text evidence="8">The sequence shown here is derived from an EMBL/GenBank/DDBJ whole genome shotgun (WGS) entry which is preliminary data.</text>
</comment>
<evidence type="ECO:0000256" key="1">
    <source>
        <dbReference type="ARBA" id="ARBA00004141"/>
    </source>
</evidence>
<keyword evidence="2 6" id="KW-0812">Transmembrane</keyword>
<keyword evidence="9" id="KW-1185">Reference proteome</keyword>
<protein>
    <recommendedName>
        <fullName evidence="6">Transport permease protein</fullName>
    </recommendedName>
</protein>
<feature type="transmembrane region" description="Helical" evidence="6">
    <location>
        <begin position="172"/>
        <end position="190"/>
    </location>
</feature>
<evidence type="ECO:0000259" key="7">
    <source>
        <dbReference type="PROSITE" id="PS51012"/>
    </source>
</evidence>
<evidence type="ECO:0000256" key="5">
    <source>
        <dbReference type="ARBA" id="ARBA00023251"/>
    </source>
</evidence>
<dbReference type="GO" id="GO:0043190">
    <property type="term" value="C:ATP-binding cassette (ABC) transporter complex"/>
    <property type="evidence" value="ECO:0007669"/>
    <property type="project" value="InterPro"/>
</dbReference>
<proteinExistence type="inferred from homology"/>
<dbReference type="PANTHER" id="PTHR43229">
    <property type="entry name" value="NODULATION PROTEIN J"/>
    <property type="match status" value="1"/>
</dbReference>
<dbReference type="PANTHER" id="PTHR43229:SF2">
    <property type="entry name" value="NODULATION PROTEIN J"/>
    <property type="match status" value="1"/>
</dbReference>
<comment type="subcellular location">
    <subcellularLocation>
        <location evidence="6">Cell membrane</location>
        <topology evidence="6">Multi-pass membrane protein</topology>
    </subcellularLocation>
    <subcellularLocation>
        <location evidence="1">Membrane</location>
        <topology evidence="1">Multi-pass membrane protein</topology>
    </subcellularLocation>
</comment>